<keyword evidence="4" id="KW-1185">Reference proteome</keyword>
<organism evidence="3 4">
    <name type="scientific">Paralvinella palmiformis</name>
    <dbReference type="NCBI Taxonomy" id="53620"/>
    <lineage>
        <taxon>Eukaryota</taxon>
        <taxon>Metazoa</taxon>
        <taxon>Spiralia</taxon>
        <taxon>Lophotrochozoa</taxon>
        <taxon>Annelida</taxon>
        <taxon>Polychaeta</taxon>
        <taxon>Sedentaria</taxon>
        <taxon>Canalipalpata</taxon>
        <taxon>Terebellida</taxon>
        <taxon>Terebelliformia</taxon>
        <taxon>Alvinellidae</taxon>
        <taxon>Paralvinella</taxon>
    </lineage>
</organism>
<protein>
    <submittedName>
        <fullName evidence="3">Uncharacterized protein</fullName>
    </submittedName>
</protein>
<sequence length="223" mass="23986">MKPLGKTESPVVERTFQRRQCVTGARQSLIWGGLNLLLAAFMYMELGYVKMINVFTLIQPLLWYIECGLAVLFTANVLWDILTYLAWSLTATVVEINPLQKKLLGVKDDESGFRQPSSTSAQSVAQIPTPAFSPSSFTAARASYCGMSTPITPAHLAPIIQNPYGTFCGLSPLGSTPSPERSPSPRHGSSLGHESAHSSSFTASGSFLGGSHLIEGPQPVEVV</sequence>
<feature type="compositionally biased region" description="Low complexity" evidence="1">
    <location>
        <begin position="174"/>
        <end position="203"/>
    </location>
</feature>
<keyword evidence="2" id="KW-0472">Membrane</keyword>
<dbReference type="Proteomes" id="UP001208570">
    <property type="component" value="Unassembled WGS sequence"/>
</dbReference>
<accession>A0AAD9JRY0</accession>
<dbReference type="AlphaFoldDB" id="A0AAD9JRY0"/>
<reference evidence="3" key="1">
    <citation type="journal article" date="2023" name="Mol. Biol. Evol.">
        <title>Third-Generation Sequencing Reveals the Adaptive Role of the Epigenome in Three Deep-Sea Polychaetes.</title>
        <authorList>
            <person name="Perez M."/>
            <person name="Aroh O."/>
            <person name="Sun Y."/>
            <person name="Lan Y."/>
            <person name="Juniper S.K."/>
            <person name="Young C.R."/>
            <person name="Angers B."/>
            <person name="Qian P.Y."/>
        </authorList>
    </citation>
    <scope>NUCLEOTIDE SEQUENCE</scope>
    <source>
        <strain evidence="3">P08H-3</strain>
    </source>
</reference>
<evidence type="ECO:0000256" key="2">
    <source>
        <dbReference type="SAM" id="Phobius"/>
    </source>
</evidence>
<feature type="region of interest" description="Disordered" evidence="1">
    <location>
        <begin position="171"/>
        <end position="203"/>
    </location>
</feature>
<dbReference type="EMBL" id="JAODUP010000178">
    <property type="protein sequence ID" value="KAK2158054.1"/>
    <property type="molecule type" value="Genomic_DNA"/>
</dbReference>
<keyword evidence="2" id="KW-0812">Transmembrane</keyword>
<feature type="transmembrane region" description="Helical" evidence="2">
    <location>
        <begin position="29"/>
        <end position="49"/>
    </location>
</feature>
<comment type="caution">
    <text evidence="3">The sequence shown here is derived from an EMBL/GenBank/DDBJ whole genome shotgun (WGS) entry which is preliminary data.</text>
</comment>
<name>A0AAD9JRY0_9ANNE</name>
<keyword evidence="2" id="KW-1133">Transmembrane helix</keyword>
<evidence type="ECO:0000313" key="3">
    <source>
        <dbReference type="EMBL" id="KAK2158054.1"/>
    </source>
</evidence>
<feature type="transmembrane region" description="Helical" evidence="2">
    <location>
        <begin position="61"/>
        <end position="87"/>
    </location>
</feature>
<evidence type="ECO:0000256" key="1">
    <source>
        <dbReference type="SAM" id="MobiDB-lite"/>
    </source>
</evidence>
<proteinExistence type="predicted"/>
<evidence type="ECO:0000313" key="4">
    <source>
        <dbReference type="Proteomes" id="UP001208570"/>
    </source>
</evidence>
<gene>
    <name evidence="3" type="ORF">LSH36_178g04113</name>
</gene>